<evidence type="ECO:0000259" key="1">
    <source>
        <dbReference type="Pfam" id="PF24088"/>
    </source>
</evidence>
<dbReference type="InterPro" id="IPR055797">
    <property type="entry name" value="DUF7373"/>
</dbReference>
<dbReference type="Pfam" id="PF24088">
    <property type="entry name" value="DUF7373"/>
    <property type="match status" value="1"/>
</dbReference>
<dbReference type="Proteomes" id="UP000238356">
    <property type="component" value="Unassembled WGS sequence"/>
</dbReference>
<sequence length="396" mass="43679">MSAALAFTAACASDSSEDATVAASPHIDLHDLDVGSFVTTSGKVGSPNPARARMVEGQRLGSVAPLAMEIDPRFKYQTGHEDNSVYAWLDPDIAGIRSDDFEADAAGFIAGFFTWGRSERDLGIAQNISYSVLLFSDSDSATHAAHTLYGREIDFQQHVQFSGDTYPHGPVTVDGHPDILAWSTYDGGLKAFEASGRFVVHTSVDDQLASKIHQLDMNELIDLTTKSMSTITARMATFQPTPPDKLTSVPVDHEDILGRTLRRSPTDNWKDTPGFYDRHGALHLSSSPSEDQRLFAETGMDWMAYNGGRLYRAKDAASAQKILDAHSSLGKMYRLMDAPKNLPAARCYEYHGDGFAQFRFECFVRYNEFVAEISSNQLIDIRQRTSAQYAILENPK</sequence>
<dbReference type="AlphaFoldDB" id="A0A2S6A749"/>
<dbReference type="InterPro" id="IPR056463">
    <property type="entry name" value="DUF7373_C"/>
</dbReference>
<accession>A0A2S6A749</accession>
<dbReference type="EMBL" id="PSZD01000007">
    <property type="protein sequence ID" value="PPJ28506.1"/>
    <property type="molecule type" value="Genomic_DNA"/>
</dbReference>
<evidence type="ECO:0000313" key="3">
    <source>
        <dbReference type="EMBL" id="PPJ28506.1"/>
    </source>
</evidence>
<keyword evidence="4" id="KW-1185">Reference proteome</keyword>
<evidence type="ECO:0000313" key="4">
    <source>
        <dbReference type="Proteomes" id="UP000238356"/>
    </source>
</evidence>
<reference evidence="3 4" key="1">
    <citation type="submission" date="2018-02" db="EMBL/GenBank/DDBJ databases">
        <title>8 Nocardia nova and 1 Nocardia cyriacigeorgica strain used for evolution to TMP-SMX.</title>
        <authorList>
            <person name="Mehta H."/>
            <person name="Weng J."/>
            <person name="Shamoo Y."/>
        </authorList>
    </citation>
    <scope>NUCLEOTIDE SEQUENCE [LARGE SCALE GENOMIC DNA]</scope>
    <source>
        <strain evidence="3 4">BAA2227</strain>
    </source>
</reference>
<feature type="domain" description="DUF7373" evidence="2">
    <location>
        <begin position="257"/>
        <end position="394"/>
    </location>
</feature>
<feature type="domain" description="DUF7373" evidence="1">
    <location>
        <begin position="47"/>
        <end position="251"/>
    </location>
</feature>
<evidence type="ECO:0000259" key="2">
    <source>
        <dbReference type="Pfam" id="PF24092"/>
    </source>
</evidence>
<protein>
    <submittedName>
        <fullName evidence="3">Uncharacterized protein</fullName>
    </submittedName>
</protein>
<dbReference type="Pfam" id="PF24092">
    <property type="entry name" value="DUF7373_C"/>
    <property type="match status" value="1"/>
</dbReference>
<name>A0A2S6A749_9NOCA</name>
<comment type="caution">
    <text evidence="3">The sequence shown here is derived from an EMBL/GenBank/DDBJ whole genome shotgun (WGS) entry which is preliminary data.</text>
</comment>
<organism evidence="3 4">
    <name type="scientific">Nocardia nova</name>
    <dbReference type="NCBI Taxonomy" id="37330"/>
    <lineage>
        <taxon>Bacteria</taxon>
        <taxon>Bacillati</taxon>
        <taxon>Actinomycetota</taxon>
        <taxon>Actinomycetes</taxon>
        <taxon>Mycobacteriales</taxon>
        <taxon>Nocardiaceae</taxon>
        <taxon>Nocardia</taxon>
    </lineage>
</organism>
<gene>
    <name evidence="3" type="ORF">C5F51_13015</name>
</gene>
<proteinExistence type="predicted"/>